<evidence type="ECO:0000256" key="5">
    <source>
        <dbReference type="RuleBase" id="RU362057"/>
    </source>
</evidence>
<accession>A0A649UFQ3</accession>
<dbReference type="InterPro" id="IPR050481">
    <property type="entry name" value="UDP-glycosyltransf_plant"/>
</dbReference>
<evidence type="ECO:0000256" key="3">
    <source>
        <dbReference type="ARBA" id="ARBA00022679"/>
    </source>
</evidence>
<sequence>MKQELVFIPSPGDGHIRPLVEVAKLLVDRDDHISVTILIIPLMHGFGSGSSNSYIASLSTASEDRLHYNVLSVADEPNSDDAKPNFLSHINSFKPQVKATVEKLITSPARPDSPPSRLAGIVVDMFCTDMIDVANEFDVPSYMFYTSNATFLGLLSHVQHLYDDKNYDVSDLLDSEVTELEIPCLTCPLPVKCLPSVMLNKEWLPIALSQVRRYKETKGILVNTFAELEPQAMKFFSGEDNLLPTVYPVGPILNLKTNGPNPADDKQSEILRWLDEQPRETVVFLCFGSMGGFREDQAKEIAIALERSGHRFVWSLRRARPEGTRGPPGEFTNLEEILPEGFLDRTAKIGKVIGWAPQTAILANPAVRGFVSHCGWNSTLESLWFGVPIATWPLYAEQQVNAFEMVEELGLAVEIRNSFRADFMAAESELMTAEEIERGIRCLMEQDNVRDRVKEMSEKSHVSLMEGGSSHAALLKFIEDVTSNIS</sequence>
<dbReference type="PROSITE" id="PS00375">
    <property type="entry name" value="UDPGT"/>
    <property type="match status" value="1"/>
</dbReference>
<dbReference type="Pfam" id="PF00201">
    <property type="entry name" value="UDPGT"/>
    <property type="match status" value="1"/>
</dbReference>
<protein>
    <recommendedName>
        <fullName evidence="5">Glycosyltransferase</fullName>
        <ecNumber evidence="5">2.4.1.-</ecNumber>
    </recommendedName>
</protein>
<dbReference type="GO" id="GO:0035251">
    <property type="term" value="F:UDP-glucosyltransferase activity"/>
    <property type="evidence" value="ECO:0007669"/>
    <property type="project" value="InterPro"/>
</dbReference>
<dbReference type="InterPro" id="IPR035595">
    <property type="entry name" value="UDP_glycos_trans_CS"/>
</dbReference>
<dbReference type="SMR" id="A0A649UFQ3"/>
<organism evidence="6">
    <name type="scientific">Isatis tinctoria</name>
    <name type="common">Dyer's woad</name>
    <name type="synonym">Isatis indigotica</name>
    <dbReference type="NCBI Taxonomy" id="161756"/>
    <lineage>
        <taxon>Eukaryota</taxon>
        <taxon>Viridiplantae</taxon>
        <taxon>Streptophyta</taxon>
        <taxon>Embryophyta</taxon>
        <taxon>Tracheophyta</taxon>
        <taxon>Spermatophyta</taxon>
        <taxon>Magnoliopsida</taxon>
        <taxon>eudicotyledons</taxon>
        <taxon>Gunneridae</taxon>
        <taxon>Pentapetalae</taxon>
        <taxon>rosids</taxon>
        <taxon>malvids</taxon>
        <taxon>Brassicales</taxon>
        <taxon>Brassicaceae</taxon>
        <taxon>Isatideae</taxon>
        <taxon>Isatis</taxon>
    </lineage>
</organism>
<comment type="similarity">
    <text evidence="1 4">Belongs to the UDP-glycosyltransferase family.</text>
</comment>
<dbReference type="SUPFAM" id="SSF53756">
    <property type="entry name" value="UDP-Glycosyltransferase/glycogen phosphorylase"/>
    <property type="match status" value="1"/>
</dbReference>
<dbReference type="PANTHER" id="PTHR48048:SF45">
    <property type="entry name" value="GLYCOSYLTRANSFERASE"/>
    <property type="match status" value="1"/>
</dbReference>
<evidence type="ECO:0000256" key="4">
    <source>
        <dbReference type="RuleBase" id="RU003718"/>
    </source>
</evidence>
<dbReference type="CDD" id="cd03784">
    <property type="entry name" value="GT1_Gtf-like"/>
    <property type="match status" value="1"/>
</dbReference>
<keyword evidence="2 4" id="KW-0328">Glycosyltransferase</keyword>
<dbReference type="Gene3D" id="3.40.50.2000">
    <property type="entry name" value="Glycogen Phosphorylase B"/>
    <property type="match status" value="2"/>
</dbReference>
<dbReference type="InterPro" id="IPR002213">
    <property type="entry name" value="UDP_glucos_trans"/>
</dbReference>
<dbReference type="EMBL" id="MK704396">
    <property type="protein sequence ID" value="QGJ02394.1"/>
    <property type="molecule type" value="mRNA"/>
</dbReference>
<keyword evidence="3 4" id="KW-0808">Transferase</keyword>
<dbReference type="FunFam" id="3.40.50.2000:FF:000056">
    <property type="entry name" value="Glycosyltransferase"/>
    <property type="match status" value="1"/>
</dbReference>
<dbReference type="EC" id="2.4.1.-" evidence="5"/>
<evidence type="ECO:0000256" key="2">
    <source>
        <dbReference type="ARBA" id="ARBA00022676"/>
    </source>
</evidence>
<reference evidence="6" key="1">
    <citation type="submission" date="2019-03" db="EMBL/GenBank/DDBJ databases">
        <authorList>
            <person name="Chen J."/>
        </authorList>
    </citation>
    <scope>NUCLEOTIDE SEQUENCE</scope>
</reference>
<name>A0A649UFQ3_ISATI</name>
<dbReference type="FunFam" id="3.40.50.2000:FF:000080">
    <property type="entry name" value="Glycosyltransferase"/>
    <property type="match status" value="1"/>
</dbReference>
<dbReference type="PANTHER" id="PTHR48048">
    <property type="entry name" value="GLYCOSYLTRANSFERASE"/>
    <property type="match status" value="1"/>
</dbReference>
<evidence type="ECO:0000256" key="1">
    <source>
        <dbReference type="ARBA" id="ARBA00009995"/>
    </source>
</evidence>
<evidence type="ECO:0000313" key="6">
    <source>
        <dbReference type="EMBL" id="QGJ02394.1"/>
    </source>
</evidence>
<dbReference type="AlphaFoldDB" id="A0A649UFQ3"/>
<proteinExistence type="evidence at transcript level"/>